<dbReference type="GO" id="GO:0016020">
    <property type="term" value="C:membrane"/>
    <property type="evidence" value="ECO:0007669"/>
    <property type="project" value="UniProtKB-SubCell"/>
</dbReference>
<evidence type="ECO:0000256" key="5">
    <source>
        <dbReference type="SAM" id="Phobius"/>
    </source>
</evidence>
<sequence>MKTRAITDWVLRIIPAAILIQTLYFKFTAAPESVYIFETLGLEPVGRIGIGVAELITAILLLIPKTTWLGSLLGIGILAGAIFSHLTQLGIVVQNDGGTLFILAMVTFFFCFVLAWRNRKRIPILGRILIK</sequence>
<dbReference type="Pfam" id="PF07681">
    <property type="entry name" value="DoxX"/>
    <property type="match status" value="1"/>
</dbReference>
<evidence type="ECO:0000256" key="2">
    <source>
        <dbReference type="ARBA" id="ARBA00022692"/>
    </source>
</evidence>
<evidence type="ECO:0000256" key="3">
    <source>
        <dbReference type="ARBA" id="ARBA00022989"/>
    </source>
</evidence>
<dbReference type="InterPro" id="IPR032808">
    <property type="entry name" value="DoxX"/>
</dbReference>
<keyword evidence="7" id="KW-1185">Reference proteome</keyword>
<dbReference type="EMBL" id="QTJX01000001">
    <property type="protein sequence ID" value="RDY61376.1"/>
    <property type="molecule type" value="Genomic_DNA"/>
</dbReference>
<evidence type="ECO:0000256" key="1">
    <source>
        <dbReference type="ARBA" id="ARBA00004141"/>
    </source>
</evidence>
<gene>
    <name evidence="6" type="ORF">DX873_04230</name>
</gene>
<accession>A0A371JUB5</accession>
<organism evidence="6 7">
    <name type="scientific">Flagellimonas nanhaiensis</name>
    <dbReference type="NCBI Taxonomy" id="2292706"/>
    <lineage>
        <taxon>Bacteria</taxon>
        <taxon>Pseudomonadati</taxon>
        <taxon>Bacteroidota</taxon>
        <taxon>Flavobacteriia</taxon>
        <taxon>Flavobacteriales</taxon>
        <taxon>Flavobacteriaceae</taxon>
        <taxon>Flagellimonas</taxon>
    </lineage>
</organism>
<reference evidence="6 7" key="1">
    <citation type="submission" date="2018-08" db="EMBL/GenBank/DDBJ databases">
        <title>Muricauda nanhaiensis sp. nov., isolated from seawater of the South China Sea.</title>
        <authorList>
            <person name="Dang Y."/>
        </authorList>
    </citation>
    <scope>NUCLEOTIDE SEQUENCE [LARGE SCALE GENOMIC DNA]</scope>
    <source>
        <strain evidence="6 7">SM1704</strain>
    </source>
</reference>
<dbReference type="OrthoDB" id="8161897at2"/>
<feature type="transmembrane region" description="Helical" evidence="5">
    <location>
        <begin position="70"/>
        <end position="91"/>
    </location>
</feature>
<evidence type="ECO:0000313" key="6">
    <source>
        <dbReference type="EMBL" id="RDY61376.1"/>
    </source>
</evidence>
<keyword evidence="2 5" id="KW-0812">Transmembrane</keyword>
<comment type="subcellular location">
    <subcellularLocation>
        <location evidence="1">Membrane</location>
        <topology evidence="1">Multi-pass membrane protein</topology>
    </subcellularLocation>
</comment>
<evidence type="ECO:0000256" key="4">
    <source>
        <dbReference type="ARBA" id="ARBA00023136"/>
    </source>
</evidence>
<comment type="caution">
    <text evidence="6">The sequence shown here is derived from an EMBL/GenBank/DDBJ whole genome shotgun (WGS) entry which is preliminary data.</text>
</comment>
<dbReference type="RefSeq" id="WP_116183258.1">
    <property type="nucleotide sequence ID" value="NZ_QTJX01000001.1"/>
</dbReference>
<protein>
    <submittedName>
        <fullName evidence="6">DoxX family protein</fullName>
    </submittedName>
</protein>
<keyword evidence="3 5" id="KW-1133">Transmembrane helix</keyword>
<feature type="transmembrane region" description="Helical" evidence="5">
    <location>
        <begin position="45"/>
        <end position="63"/>
    </location>
</feature>
<proteinExistence type="predicted"/>
<name>A0A371JUB5_9FLAO</name>
<evidence type="ECO:0000313" key="7">
    <source>
        <dbReference type="Proteomes" id="UP000261828"/>
    </source>
</evidence>
<dbReference type="AlphaFoldDB" id="A0A371JUB5"/>
<feature type="transmembrane region" description="Helical" evidence="5">
    <location>
        <begin position="9"/>
        <end position="25"/>
    </location>
</feature>
<feature type="transmembrane region" description="Helical" evidence="5">
    <location>
        <begin position="97"/>
        <end position="116"/>
    </location>
</feature>
<keyword evidence="4 5" id="KW-0472">Membrane</keyword>
<dbReference type="Proteomes" id="UP000261828">
    <property type="component" value="Unassembled WGS sequence"/>
</dbReference>